<protein>
    <submittedName>
        <fullName evidence="10">Abc transporter, atp-binding protein</fullName>
    </submittedName>
</protein>
<organism evidence="10 11">
    <name type="scientific">Lacticaseibacillus brantae DSM 23927</name>
    <dbReference type="NCBI Taxonomy" id="1423727"/>
    <lineage>
        <taxon>Bacteria</taxon>
        <taxon>Bacillati</taxon>
        <taxon>Bacillota</taxon>
        <taxon>Bacilli</taxon>
        <taxon>Lactobacillales</taxon>
        <taxon>Lactobacillaceae</taxon>
        <taxon>Lacticaseibacillus</taxon>
    </lineage>
</organism>
<name>A0A0R2AWB1_9LACO</name>
<dbReference type="InterPro" id="IPR017871">
    <property type="entry name" value="ABC_transporter-like_CS"/>
</dbReference>
<evidence type="ECO:0000256" key="7">
    <source>
        <dbReference type="ARBA" id="ARBA00022967"/>
    </source>
</evidence>
<gene>
    <name evidence="10" type="ORF">FC34_GL001759</name>
</gene>
<evidence type="ECO:0000256" key="4">
    <source>
        <dbReference type="ARBA" id="ARBA00022592"/>
    </source>
</evidence>
<evidence type="ECO:0000256" key="2">
    <source>
        <dbReference type="ARBA" id="ARBA00022475"/>
    </source>
</evidence>
<dbReference type="PROSITE" id="PS00211">
    <property type="entry name" value="ABC_TRANSPORTER_1"/>
    <property type="match status" value="1"/>
</dbReference>
<accession>A0A0R2AWB1</accession>
<evidence type="ECO:0000256" key="3">
    <source>
        <dbReference type="ARBA" id="ARBA00022519"/>
    </source>
</evidence>
<evidence type="ECO:0000256" key="6">
    <source>
        <dbReference type="ARBA" id="ARBA00022840"/>
    </source>
</evidence>
<evidence type="ECO:0000259" key="9">
    <source>
        <dbReference type="PROSITE" id="PS50893"/>
    </source>
</evidence>
<dbReference type="PROSITE" id="PS50893">
    <property type="entry name" value="ABC_TRANSPORTER_2"/>
    <property type="match status" value="1"/>
</dbReference>
<dbReference type="Pfam" id="PF00005">
    <property type="entry name" value="ABC_tran"/>
    <property type="match status" value="1"/>
</dbReference>
<keyword evidence="4" id="KW-0592">Phosphate transport</keyword>
<dbReference type="SMART" id="SM00382">
    <property type="entry name" value="AAA"/>
    <property type="match status" value="1"/>
</dbReference>
<keyword evidence="1" id="KW-0813">Transport</keyword>
<evidence type="ECO:0000256" key="8">
    <source>
        <dbReference type="ARBA" id="ARBA00023136"/>
    </source>
</evidence>
<dbReference type="GO" id="GO:0005524">
    <property type="term" value="F:ATP binding"/>
    <property type="evidence" value="ECO:0007669"/>
    <property type="project" value="UniProtKB-KW"/>
</dbReference>
<keyword evidence="6 10" id="KW-0067">ATP-binding</keyword>
<keyword evidence="3" id="KW-0997">Cell inner membrane</keyword>
<keyword evidence="8" id="KW-0472">Membrane</keyword>
<keyword evidence="11" id="KW-1185">Reference proteome</keyword>
<keyword evidence="2" id="KW-1003">Cell membrane</keyword>
<dbReference type="InterPro" id="IPR003439">
    <property type="entry name" value="ABC_transporter-like_ATP-bd"/>
</dbReference>
<dbReference type="GO" id="GO:0016887">
    <property type="term" value="F:ATP hydrolysis activity"/>
    <property type="evidence" value="ECO:0007669"/>
    <property type="project" value="InterPro"/>
</dbReference>
<evidence type="ECO:0000256" key="5">
    <source>
        <dbReference type="ARBA" id="ARBA00022741"/>
    </source>
</evidence>
<dbReference type="PANTHER" id="PTHR43423">
    <property type="entry name" value="ABC TRANSPORTER I FAMILY MEMBER 17"/>
    <property type="match status" value="1"/>
</dbReference>
<evidence type="ECO:0000313" key="11">
    <source>
        <dbReference type="Proteomes" id="UP000051672"/>
    </source>
</evidence>
<comment type="caution">
    <text evidence="10">The sequence shown here is derived from an EMBL/GenBank/DDBJ whole genome shotgun (WGS) entry which is preliminary data.</text>
</comment>
<dbReference type="GO" id="GO:0006817">
    <property type="term" value="P:phosphate ion transport"/>
    <property type="evidence" value="ECO:0007669"/>
    <property type="project" value="UniProtKB-KW"/>
</dbReference>
<reference evidence="10 11" key="1">
    <citation type="journal article" date="2015" name="Genome Announc.">
        <title>Expanding the biotechnology potential of lactobacilli through comparative genomics of 213 strains and associated genera.</title>
        <authorList>
            <person name="Sun Z."/>
            <person name="Harris H.M."/>
            <person name="McCann A."/>
            <person name="Guo C."/>
            <person name="Argimon S."/>
            <person name="Zhang W."/>
            <person name="Yang X."/>
            <person name="Jeffery I.B."/>
            <person name="Cooney J.C."/>
            <person name="Kagawa T.F."/>
            <person name="Liu W."/>
            <person name="Song Y."/>
            <person name="Salvetti E."/>
            <person name="Wrobel A."/>
            <person name="Rasinkangas P."/>
            <person name="Parkhill J."/>
            <person name="Rea M.C."/>
            <person name="O'Sullivan O."/>
            <person name="Ritari J."/>
            <person name="Douillard F.P."/>
            <person name="Paul Ross R."/>
            <person name="Yang R."/>
            <person name="Briner A.E."/>
            <person name="Felis G.E."/>
            <person name="de Vos W.M."/>
            <person name="Barrangou R."/>
            <person name="Klaenhammer T.R."/>
            <person name="Caufield P.W."/>
            <person name="Cui Y."/>
            <person name="Zhang H."/>
            <person name="O'Toole P.W."/>
        </authorList>
    </citation>
    <scope>NUCLEOTIDE SEQUENCE [LARGE SCALE GENOMIC DNA]</scope>
    <source>
        <strain evidence="10 11">DSM 23927</strain>
    </source>
</reference>
<sequence length="216" mass="23843">MTALFTLTDIDFATTERQILHHINLTVDAGDSLTITGPSGSGKSTLLRIMATLLTATNGQIAYNGRPLSEYDPFAYRKEVSYCFQQASLFGDTVYDNLSFPYVIRNQAFDETHALEALSQVELGPDNLHKPITELSGGEKQRVALVRNVLFTPKVLLLDEVTTGLDADTKTIVHHFIDHLNQHHDVTLIAVTHDETEINTANHLITLADGQLEVTA</sequence>
<evidence type="ECO:0000313" key="10">
    <source>
        <dbReference type="EMBL" id="KRM71280.1"/>
    </source>
</evidence>
<dbReference type="STRING" id="1423727.FC34_GL001759"/>
<keyword evidence="7" id="KW-1278">Translocase</keyword>
<dbReference type="OrthoDB" id="9785080at2"/>
<dbReference type="PATRIC" id="fig|1423727.3.peg.1784"/>
<dbReference type="EMBL" id="AYZQ01000005">
    <property type="protein sequence ID" value="KRM71280.1"/>
    <property type="molecule type" value="Genomic_DNA"/>
</dbReference>
<dbReference type="PANTHER" id="PTHR43423:SF12">
    <property type="entry name" value="IRON EXPORT ATP-BINDING PROTEIN FETA-RELATED"/>
    <property type="match status" value="1"/>
</dbReference>
<dbReference type="RefSeq" id="WP_057895040.1">
    <property type="nucleotide sequence ID" value="NZ_AYZQ01000005.1"/>
</dbReference>
<proteinExistence type="predicted"/>
<dbReference type="InterPro" id="IPR027417">
    <property type="entry name" value="P-loop_NTPase"/>
</dbReference>
<feature type="domain" description="ABC transporter" evidence="9">
    <location>
        <begin position="5"/>
        <end position="216"/>
    </location>
</feature>
<dbReference type="Proteomes" id="UP000051672">
    <property type="component" value="Unassembled WGS sequence"/>
</dbReference>
<keyword evidence="5" id="KW-0547">Nucleotide-binding</keyword>
<dbReference type="Gene3D" id="3.40.50.300">
    <property type="entry name" value="P-loop containing nucleotide triphosphate hydrolases"/>
    <property type="match status" value="1"/>
</dbReference>
<dbReference type="AlphaFoldDB" id="A0A0R2AWB1"/>
<dbReference type="InterPro" id="IPR003593">
    <property type="entry name" value="AAA+_ATPase"/>
</dbReference>
<evidence type="ECO:0000256" key="1">
    <source>
        <dbReference type="ARBA" id="ARBA00022448"/>
    </source>
</evidence>
<dbReference type="SUPFAM" id="SSF52540">
    <property type="entry name" value="P-loop containing nucleoside triphosphate hydrolases"/>
    <property type="match status" value="1"/>
</dbReference>